<evidence type="ECO:0000259" key="8">
    <source>
        <dbReference type="Pfam" id="PF02470"/>
    </source>
</evidence>
<feature type="domain" description="Mce/MlaD" evidence="8">
    <location>
        <begin position="873"/>
        <end position="932"/>
    </location>
</feature>
<dbReference type="InterPro" id="IPR003399">
    <property type="entry name" value="Mce/MlaD"/>
</dbReference>
<name>D4H238_DENA2</name>
<dbReference type="GO" id="GO:0005886">
    <property type="term" value="C:plasma membrane"/>
    <property type="evidence" value="ECO:0007669"/>
    <property type="project" value="UniProtKB-SubCell"/>
</dbReference>
<keyword evidence="10" id="KW-1185">Reference proteome</keyword>
<evidence type="ECO:0000256" key="4">
    <source>
        <dbReference type="ARBA" id="ARBA00022692"/>
    </source>
</evidence>
<evidence type="ECO:0000313" key="10">
    <source>
        <dbReference type="Proteomes" id="UP000002012"/>
    </source>
</evidence>
<dbReference type="eggNOG" id="COG3008">
    <property type="taxonomic scope" value="Bacteria"/>
</dbReference>
<keyword evidence="2" id="KW-1003">Cell membrane</keyword>
<dbReference type="InterPro" id="IPR051800">
    <property type="entry name" value="PqiA-PqiB_transport"/>
</dbReference>
<dbReference type="EMBL" id="CP001968">
    <property type="protein sequence ID" value="ADD67015.1"/>
    <property type="molecule type" value="Genomic_DNA"/>
</dbReference>
<dbReference type="STRING" id="522772.Dacet_0211"/>
<comment type="subcellular location">
    <subcellularLocation>
        <location evidence="1">Cell inner membrane</location>
    </subcellularLocation>
</comment>
<evidence type="ECO:0000256" key="2">
    <source>
        <dbReference type="ARBA" id="ARBA00022475"/>
    </source>
</evidence>
<reference evidence="9 10" key="1">
    <citation type="journal article" date="2010" name="Stand. Genomic Sci.">
        <title>Complete genome sequence of Denitrovibrio acetiphilus type strain (N2460).</title>
        <authorList>
            <person name="Kiss H."/>
            <person name="Lang E."/>
            <person name="Lapidus A."/>
            <person name="Copeland A."/>
            <person name="Nolan M."/>
            <person name="Glavina Del Rio T."/>
            <person name="Chen F."/>
            <person name="Lucas S."/>
            <person name="Tice H."/>
            <person name="Cheng J.F."/>
            <person name="Han C."/>
            <person name="Goodwin L."/>
            <person name="Pitluck S."/>
            <person name="Liolios K."/>
            <person name="Pati A."/>
            <person name="Ivanova N."/>
            <person name="Mavromatis K."/>
            <person name="Chen A."/>
            <person name="Palaniappan K."/>
            <person name="Land M."/>
            <person name="Hauser L."/>
            <person name="Chang Y.J."/>
            <person name="Jeffries C.D."/>
            <person name="Detter J.C."/>
            <person name="Brettin T."/>
            <person name="Spring S."/>
            <person name="Rohde M."/>
            <person name="Goker M."/>
            <person name="Woyke T."/>
            <person name="Bristow J."/>
            <person name="Eisen J.A."/>
            <person name="Markowitz V."/>
            <person name="Hugenholtz P."/>
            <person name="Kyrpides N.C."/>
            <person name="Klenk H.P."/>
        </authorList>
    </citation>
    <scope>NUCLEOTIDE SEQUENCE [LARGE SCALE GENOMIC DNA]</scope>
    <source>
        <strain evidence="10">DSM 12809 / NBRC 114555 / N2460</strain>
    </source>
</reference>
<dbReference type="KEGG" id="dap:Dacet_0211"/>
<keyword evidence="5 7" id="KW-1133">Transmembrane helix</keyword>
<keyword evidence="3" id="KW-0997">Cell inner membrane</keyword>
<gene>
    <name evidence="9" type="ordered locus">Dacet_0211</name>
</gene>
<organism evidence="9 10">
    <name type="scientific">Denitrovibrio acetiphilus (strain DSM 12809 / NBRC 114555 / N2460)</name>
    <dbReference type="NCBI Taxonomy" id="522772"/>
    <lineage>
        <taxon>Bacteria</taxon>
        <taxon>Pseudomonadati</taxon>
        <taxon>Deferribacterota</taxon>
        <taxon>Deferribacteres</taxon>
        <taxon>Deferribacterales</taxon>
        <taxon>Geovibrionaceae</taxon>
        <taxon>Denitrovibrio</taxon>
    </lineage>
</organism>
<dbReference type="Pfam" id="PF02470">
    <property type="entry name" value="MlaD"/>
    <property type="match status" value="5"/>
</dbReference>
<feature type="domain" description="Mce/MlaD" evidence="8">
    <location>
        <begin position="41"/>
        <end position="132"/>
    </location>
</feature>
<feature type="transmembrane region" description="Helical" evidence="7">
    <location>
        <begin position="15"/>
        <end position="34"/>
    </location>
</feature>
<dbReference type="RefSeq" id="WP_013009560.1">
    <property type="nucleotide sequence ID" value="NC_013943.1"/>
</dbReference>
<accession>D4H238</accession>
<evidence type="ECO:0000256" key="5">
    <source>
        <dbReference type="ARBA" id="ARBA00022989"/>
    </source>
</evidence>
<dbReference type="PANTHER" id="PTHR30462">
    <property type="entry name" value="INTERMEMBRANE TRANSPORT PROTEIN PQIB-RELATED"/>
    <property type="match status" value="1"/>
</dbReference>
<evidence type="ECO:0000256" key="1">
    <source>
        <dbReference type="ARBA" id="ARBA00004533"/>
    </source>
</evidence>
<evidence type="ECO:0000256" key="7">
    <source>
        <dbReference type="SAM" id="Phobius"/>
    </source>
</evidence>
<feature type="domain" description="Mce/MlaD" evidence="8">
    <location>
        <begin position="287"/>
        <end position="353"/>
    </location>
</feature>
<evidence type="ECO:0000313" key="9">
    <source>
        <dbReference type="EMBL" id="ADD67015.1"/>
    </source>
</evidence>
<protein>
    <submittedName>
        <fullName evidence="9">Mammalian cell entry related domain protein</fullName>
    </submittedName>
</protein>
<dbReference type="AlphaFoldDB" id="D4H238"/>
<dbReference type="PANTHER" id="PTHR30462:SF0">
    <property type="entry name" value="INTERMEMBRANE TRANSPORT PROTEIN YEBT"/>
    <property type="match status" value="1"/>
</dbReference>
<evidence type="ECO:0000256" key="3">
    <source>
        <dbReference type="ARBA" id="ARBA00022519"/>
    </source>
</evidence>
<dbReference type="PaxDb" id="522772-Dacet_0211"/>
<dbReference type="HOGENOM" id="CLU_015836_0_0_0"/>
<dbReference type="InParanoid" id="D4H238"/>
<dbReference type="OrthoDB" id="9806984at2"/>
<evidence type="ECO:0000256" key="6">
    <source>
        <dbReference type="ARBA" id="ARBA00023136"/>
    </source>
</evidence>
<feature type="domain" description="Mce/MlaD" evidence="8">
    <location>
        <begin position="767"/>
        <end position="823"/>
    </location>
</feature>
<feature type="domain" description="Mce/MlaD" evidence="8">
    <location>
        <begin position="526"/>
        <end position="583"/>
    </location>
</feature>
<proteinExistence type="predicted"/>
<dbReference type="Proteomes" id="UP000002012">
    <property type="component" value="Chromosome"/>
</dbReference>
<sequence length="988" mass="108439">MTDLPKAKKIYKRQFSIIWLTPILAVGIIVWLLYNGYVNSGKEIRVQFDTGAGLVIGKTPLKYRGITIGKVVDFEIADSLDKVVVVIKLDHEAAGVAKVGNKFWIVKPELSLDRVTGLETIISGSYIEVQPPSYDLADLESRDDESFFVGLKAPPRYEFSGDVVNVNLISESDPKLFRGMTVFHNSIEAGQILSVTYDNKNNIYLVSAMISSEYGQYINETTKFWNISGVDISLDASGFNLHTVPLLGAFQGGVAFDAETTGRRAEPLDEYDLYDNYEDTQLSRMCITLDMPDSYGVKSDRTPVMFKGVKVGLVKDVKLNNDRSGAVVNIMLMKKYLDLAAEGSRFVLRQPSISAKGVENIATAVTGVYLEIIAGAGEPKYEFTLAEEPVVDVPAGSIPIIMTADEKGSVNSGSGIYFKGVRAGVVTGYRLEDSRVIFDAVIFKEFREIAVEGLYFWEADALKVRMSGEGVSIKTTPVAQILESAVKAGFFGARGKKPLERDTVLALYPDEDTAKEAYIAKQGIRKIYLITEDASSLAKGAPVLYKGFKVGELGNRFLDADTGKVRISAMIQPEYKKLVNDKTYFWKLGGSSVKFEGSEIKVSAPDIKEIVLGGVEFDNADAPLGSVGSVIYEDHTDAQKAVNAALSAEKVRLYSDKETITPLGAPVLYRGVKAGEVYSTGYDKKKKAAYADVILYREFSGTLTDTTRFWKSDSFSFEATGRGVDIKAEPIASYTTGALNYESFKKPVGTDIIYSDRGAAEAPDLIRVELQLSNASNLKRKAPVLCNGVQIGYVNTIAGDMTAELLIYEKYADFLREGAKFWIEDVKVSLEGFENVNSMIYGAKINMFPGSGEALFTFKIDDTPVSPYYGRKGLRLVLRSDSRSSLETGSPVYYRQVPAGGVEWVRLADDGSRVEVGIFIEDKYRHLVRSVSVFESVSGINARFGLFSGFRLKTGSAKSILMGGVSFTTENMDAPEAEESQVFELKTD</sequence>
<keyword evidence="4 7" id="KW-0812">Transmembrane</keyword>
<dbReference type="FunCoup" id="D4H238">
    <property type="interactions" value="51"/>
</dbReference>
<keyword evidence="6 7" id="KW-0472">Membrane</keyword>